<dbReference type="AlphaFoldDB" id="S4AXE8"/>
<dbReference type="OrthoDB" id="9808669at2"/>
<dbReference type="PROSITE" id="PS52004">
    <property type="entry name" value="KS3_2"/>
    <property type="match status" value="1"/>
</dbReference>
<protein>
    <submittedName>
        <fullName evidence="6">Putative 3-oxoacyl-[acyl-carrier-protein] synthase 2</fullName>
    </submittedName>
</protein>
<dbReference type="PATRIC" id="fig|1286094.4.peg.800"/>
<dbReference type="FunFam" id="3.40.47.10:FF:000018">
    <property type="entry name" value="3-oxoacyl-[acyl-carrier-protein] synthase 2"/>
    <property type="match status" value="1"/>
</dbReference>
<keyword evidence="3" id="KW-0012">Acyltransferase</keyword>
<dbReference type="FunFam" id="3.40.47.10:FF:000029">
    <property type="entry name" value="3-oxoacyl-[acyl-carrier-protein] synthase 1"/>
    <property type="match status" value="1"/>
</dbReference>
<evidence type="ECO:0000259" key="5">
    <source>
        <dbReference type="PROSITE" id="PS52004"/>
    </source>
</evidence>
<evidence type="ECO:0000313" key="6">
    <source>
        <dbReference type="EMBL" id="EPH46082.1"/>
    </source>
</evidence>
<dbReference type="PANTHER" id="PTHR11712">
    <property type="entry name" value="POLYKETIDE SYNTHASE-RELATED"/>
    <property type="match status" value="1"/>
</dbReference>
<dbReference type="RefSeq" id="WP_016638950.1">
    <property type="nucleotide sequence ID" value="NZ_AOPZ01000028.1"/>
</dbReference>
<dbReference type="InterPro" id="IPR000794">
    <property type="entry name" value="Beta-ketoacyl_synthase"/>
</dbReference>
<gene>
    <name evidence="6" type="ORF">STRAU_0818</name>
</gene>
<dbReference type="SMART" id="SM00825">
    <property type="entry name" value="PKS_KS"/>
    <property type="match status" value="1"/>
</dbReference>
<evidence type="ECO:0000256" key="1">
    <source>
        <dbReference type="ARBA" id="ARBA00008467"/>
    </source>
</evidence>
<dbReference type="InterPro" id="IPR020841">
    <property type="entry name" value="PKS_Beta-ketoAc_synthase_dom"/>
</dbReference>
<dbReference type="InterPro" id="IPR014031">
    <property type="entry name" value="Ketoacyl_synth_C"/>
</dbReference>
<dbReference type="SUPFAM" id="SSF53901">
    <property type="entry name" value="Thiolase-like"/>
    <property type="match status" value="2"/>
</dbReference>
<accession>S4AXE8</accession>
<evidence type="ECO:0000256" key="3">
    <source>
        <dbReference type="ARBA" id="ARBA00023315"/>
    </source>
</evidence>
<dbReference type="InterPro" id="IPR016039">
    <property type="entry name" value="Thiolase-like"/>
</dbReference>
<dbReference type="CDD" id="cd00834">
    <property type="entry name" value="KAS_I_II"/>
    <property type="match status" value="1"/>
</dbReference>
<feature type="domain" description="Ketosynthase family 3 (KS3)" evidence="5">
    <location>
        <begin position="3"/>
        <end position="405"/>
    </location>
</feature>
<dbReference type="GO" id="GO:0004315">
    <property type="term" value="F:3-oxoacyl-[acyl-carrier-protein] synthase activity"/>
    <property type="evidence" value="ECO:0007669"/>
    <property type="project" value="TreeGrafter"/>
</dbReference>
<evidence type="ECO:0000256" key="4">
    <source>
        <dbReference type="RuleBase" id="RU003694"/>
    </source>
</evidence>
<dbReference type="Gene3D" id="3.40.47.10">
    <property type="match status" value="2"/>
</dbReference>
<evidence type="ECO:0000256" key="2">
    <source>
        <dbReference type="ARBA" id="ARBA00022679"/>
    </source>
</evidence>
<dbReference type="Pfam" id="PF00109">
    <property type="entry name" value="ketoacyl-synt"/>
    <property type="match status" value="1"/>
</dbReference>
<dbReference type="GO" id="GO:0030497">
    <property type="term" value="P:fatty acid elongation"/>
    <property type="evidence" value="ECO:0007669"/>
    <property type="project" value="UniProtKB-ARBA"/>
</dbReference>
<dbReference type="NCBIfam" id="NF005589">
    <property type="entry name" value="PRK07314.1"/>
    <property type="match status" value="1"/>
</dbReference>
<sequence length="406" mass="41854">MTTDAIAVTGIGLITPAGPDAATTWQRMLLGTSVAASDPELAGLRVTFSCRAREFDADAALGRALSWRLDRFVQMAVAAARQAITDARLDPVAWDPARVGVVVGASANSEGMGVAWNKLHSGRPQGIPPMTIPRASPNMAAGEVSLDLNIQGPGMSVSTACASGATALAVARDLLRAGTCDIVLAGGSDSATLPIAAGCFDKLRALSRRTSEPHAASRPFDADRDGFVLGEGAAMLVLERAQHARARHTPIHAYLAGAASTCDAYHPTASRPDGSGSARAIRLAVAQAGLAPEDIDHVNAHGTATRLNDLSEARALGTVFRTPPPVTAPKSVLGHAISGAGAIEAALTVLTLSHQTIPPTANLDRLDPDIDLDVVTKVPRQGRLRTAVSNSFGFGGQNTVLLFTAA</sequence>
<keyword evidence="7" id="KW-1185">Reference proteome</keyword>
<dbReference type="InterPro" id="IPR014030">
    <property type="entry name" value="Ketoacyl_synth_N"/>
</dbReference>
<organism evidence="6 7">
    <name type="scientific">Streptomyces aurantiacus JA 4570</name>
    <dbReference type="NCBI Taxonomy" id="1286094"/>
    <lineage>
        <taxon>Bacteria</taxon>
        <taxon>Bacillati</taxon>
        <taxon>Actinomycetota</taxon>
        <taxon>Actinomycetes</taxon>
        <taxon>Kitasatosporales</taxon>
        <taxon>Streptomycetaceae</taxon>
        <taxon>Streptomyces</taxon>
        <taxon>Streptomyces aurantiacus group</taxon>
    </lineage>
</organism>
<keyword evidence="2 4" id="KW-0808">Transferase</keyword>
<dbReference type="Pfam" id="PF02801">
    <property type="entry name" value="Ketoacyl-synt_C"/>
    <property type="match status" value="1"/>
</dbReference>
<dbReference type="PANTHER" id="PTHR11712:SF347">
    <property type="entry name" value="BETA KETOACYL-ACYL CARRIER PROTEIN SYNTHASE"/>
    <property type="match status" value="1"/>
</dbReference>
<dbReference type="EMBL" id="AOPZ01000028">
    <property type="protein sequence ID" value="EPH46082.1"/>
    <property type="molecule type" value="Genomic_DNA"/>
</dbReference>
<name>S4AXE8_9ACTN</name>
<proteinExistence type="inferred from homology"/>
<evidence type="ECO:0000313" key="7">
    <source>
        <dbReference type="Proteomes" id="UP000014629"/>
    </source>
</evidence>
<comment type="caution">
    <text evidence="6">The sequence shown here is derived from an EMBL/GenBank/DDBJ whole genome shotgun (WGS) entry which is preliminary data.</text>
</comment>
<comment type="similarity">
    <text evidence="1 4">Belongs to the thiolase-like superfamily. Beta-ketoacyl-ACP synthases family.</text>
</comment>
<reference evidence="6 7" key="1">
    <citation type="submission" date="2013-02" db="EMBL/GenBank/DDBJ databases">
        <title>Draft Genome Sequence of Streptomyces aurantiacus, Which Produces Setomimycin.</title>
        <authorList>
            <person name="Gruening B.A."/>
            <person name="Praeg A."/>
            <person name="Erxleben A."/>
            <person name="Guenther S."/>
            <person name="Mueller M."/>
        </authorList>
    </citation>
    <scope>NUCLEOTIDE SEQUENCE [LARGE SCALE GENOMIC DNA]</scope>
    <source>
        <strain evidence="6 7">JA 4570</strain>
    </source>
</reference>
<dbReference type="Proteomes" id="UP000014629">
    <property type="component" value="Unassembled WGS sequence"/>
</dbReference>